<sequence>MSERSVIERLYFGRDDAERDMADGLLRSGFQETAAYNAVASGRKTLVIGRKGAGKSAICVRLASERDGSRRAELITAADIAGEELRAFELTGRSGDQAKSLLWRYVFAVRAAQYLVGHAEQHEGRSSEAVKALKAFIKANRELFGDPRTAGGFGRWLQGLSGSLSLEAFGVKATADFAQQTVSAEEGPGPAQRLQILENGVDLGFKELGCAPEHTLVLLVDQLEQLWSADLESHSLVIGLLLATWYVGSQYRGALRCVVFLRSDIYDSLLFQEGDKFRSDELRIDWSESDLEALVLQRARASVGPGLTAERLWAGVFPRTVNGLPGPEYLLSHALPRPRDLIQYLNECQYTAIGNGHRDRIHESDIRLATHRFSQWKLKDLVQEYLVAHPFLERLIPLFQNSGYLVTRAALGNRFRLVEDALHREFPAYTKALTPDGIINTLHEVGFLGVRRGNGIVYSDSLRLPVQPYEDEFHLHPCFRAALGATAPAGFDVYGCQVNGSIVTQVVAGDVHSLDHGATRASREHRLLERLARACRSILGGLAHARTVPDEVREEISVQVRRVLGDAERGLSTERPMDEERTVLEAASYFHSIATRLRRDGLEGDTGADSLAMNLTAQSTRLVRAVGGGTGSSGEA</sequence>
<accession>A0ABZ1WQZ0</accession>
<proteinExistence type="predicted"/>
<evidence type="ECO:0000313" key="1">
    <source>
        <dbReference type="EMBL" id="WUT42170.1"/>
    </source>
</evidence>
<dbReference type="EMBL" id="CP109011">
    <property type="protein sequence ID" value="WUT42170.1"/>
    <property type="molecule type" value="Genomic_DNA"/>
</dbReference>
<gene>
    <name evidence="1" type="ORF">OG929_07720</name>
</gene>
<dbReference type="NCBIfam" id="NF047389">
    <property type="entry name" value="ATPase_Sll1717"/>
    <property type="match status" value="1"/>
</dbReference>
<dbReference type="RefSeq" id="WP_329260710.1">
    <property type="nucleotide sequence ID" value="NZ_CP109011.1"/>
</dbReference>
<dbReference type="InterPro" id="IPR059206">
    <property type="entry name" value="Sll1717-like"/>
</dbReference>
<keyword evidence="2" id="KW-1185">Reference proteome</keyword>
<name>A0ABZ1WQZ0_9ACTN</name>
<reference evidence="1" key="1">
    <citation type="submission" date="2022-10" db="EMBL/GenBank/DDBJ databases">
        <title>The complete genomes of actinobacterial strains from the NBC collection.</title>
        <authorList>
            <person name="Joergensen T.S."/>
            <person name="Alvarez Arevalo M."/>
            <person name="Sterndorff E.B."/>
            <person name="Faurdal D."/>
            <person name="Vuksanovic O."/>
            <person name="Mourched A.-S."/>
            <person name="Charusanti P."/>
            <person name="Shaw S."/>
            <person name="Blin K."/>
            <person name="Weber T."/>
        </authorList>
    </citation>
    <scope>NUCLEOTIDE SEQUENCE</scope>
    <source>
        <strain evidence="1">NBC_00686</strain>
    </source>
</reference>
<evidence type="ECO:0000313" key="2">
    <source>
        <dbReference type="Proteomes" id="UP001432168"/>
    </source>
</evidence>
<dbReference type="Proteomes" id="UP001432168">
    <property type="component" value="Chromosome"/>
</dbReference>
<evidence type="ECO:0008006" key="3">
    <source>
        <dbReference type="Google" id="ProtNLM"/>
    </source>
</evidence>
<protein>
    <recommendedName>
        <fullName evidence="3">ATP-binding protein</fullName>
    </recommendedName>
</protein>
<organism evidence="1 2">
    <name type="scientific">Streptomyces pseudovenezuelae</name>
    <dbReference type="NCBI Taxonomy" id="67350"/>
    <lineage>
        <taxon>Bacteria</taxon>
        <taxon>Bacillati</taxon>
        <taxon>Actinomycetota</taxon>
        <taxon>Actinomycetes</taxon>
        <taxon>Kitasatosporales</taxon>
        <taxon>Streptomycetaceae</taxon>
        <taxon>Streptomyces</taxon>
        <taxon>Streptomyces aurantiacus group</taxon>
    </lineage>
</organism>